<dbReference type="SMART" id="SM00382">
    <property type="entry name" value="AAA"/>
    <property type="match status" value="1"/>
</dbReference>
<evidence type="ECO:0000259" key="1">
    <source>
        <dbReference type="SMART" id="SM00382"/>
    </source>
</evidence>
<dbReference type="InterPro" id="IPR003593">
    <property type="entry name" value="AAA+_ATPase"/>
</dbReference>
<evidence type="ECO:0000313" key="2">
    <source>
        <dbReference type="EMBL" id="ARU60637.1"/>
    </source>
</evidence>
<gene>
    <name evidence="2" type="ORF">CBW65_05715</name>
</gene>
<dbReference type="PANTHER" id="PTHR43581:SF2">
    <property type="entry name" value="EXCINUCLEASE ATPASE SUBUNIT"/>
    <property type="match status" value="1"/>
</dbReference>
<evidence type="ECO:0000313" key="3">
    <source>
        <dbReference type="Proteomes" id="UP000195437"/>
    </source>
</evidence>
<dbReference type="InterPro" id="IPR051396">
    <property type="entry name" value="Bact_Antivir_Def_Nuclease"/>
</dbReference>
<dbReference type="Proteomes" id="UP000195437">
    <property type="component" value="Chromosome"/>
</dbReference>
<dbReference type="GO" id="GO:0005524">
    <property type="term" value="F:ATP binding"/>
    <property type="evidence" value="ECO:0007669"/>
    <property type="project" value="InterPro"/>
</dbReference>
<dbReference type="RefSeq" id="WP_087456028.1">
    <property type="nucleotide sequence ID" value="NZ_CP021434.1"/>
</dbReference>
<proteinExistence type="predicted"/>
<dbReference type="InterPro" id="IPR027417">
    <property type="entry name" value="P-loop_NTPase"/>
</dbReference>
<dbReference type="InterPro" id="IPR003959">
    <property type="entry name" value="ATPase_AAA_core"/>
</dbReference>
<organism evidence="2 3">
    <name type="scientific">Tumebacillus avium</name>
    <dbReference type="NCBI Taxonomy" id="1903704"/>
    <lineage>
        <taxon>Bacteria</taxon>
        <taxon>Bacillati</taxon>
        <taxon>Bacillota</taxon>
        <taxon>Bacilli</taxon>
        <taxon>Bacillales</taxon>
        <taxon>Alicyclobacillaceae</taxon>
        <taxon>Tumebacillus</taxon>
    </lineage>
</organism>
<dbReference type="Pfam" id="PF13304">
    <property type="entry name" value="AAA_21"/>
    <property type="match status" value="1"/>
</dbReference>
<keyword evidence="3" id="KW-1185">Reference proteome</keyword>
<dbReference type="OrthoDB" id="9784297at2"/>
<dbReference type="SUPFAM" id="SSF52540">
    <property type="entry name" value="P-loop containing nucleoside triphosphate hydrolases"/>
    <property type="match status" value="1"/>
</dbReference>
<feature type="domain" description="AAA+ ATPase" evidence="1">
    <location>
        <begin position="30"/>
        <end position="350"/>
    </location>
</feature>
<protein>
    <recommendedName>
        <fullName evidence="1">AAA+ ATPase domain-containing protein</fullName>
    </recommendedName>
</protein>
<name>A0A1Y0IJJ5_9BACL</name>
<dbReference type="GO" id="GO:0016887">
    <property type="term" value="F:ATP hydrolysis activity"/>
    <property type="evidence" value="ECO:0007669"/>
    <property type="project" value="InterPro"/>
</dbReference>
<sequence>MKIKYIYTDQVGPLSDDWSVDLTDDWSGDVHRNILLSGPNGSGKSTVLRLISQFWKITGSTILNTSREKVIGTGWLSKWNGSAIIFENLFPSAPPLVGFIHGSQLLYEKLQDLHPDVVWMGGVSIKKTNTGNELTILRPQGNWFSKWRDAQKKLLLVPGEPAQTPNMIYLNAEDRRWRAPKKRIGAPIPDDYNNRWLTTFQVSDDWQGSIESSLVNLKIVNQKKYEQIIHDLNRYLVNKQIDPVIHEEDNNRLRVILSRANSWHTLDDLSSGEHQVLILLYLVSRWMEPGGIVLIDEPDLHLHPSLINGMLGQLENIVKERDGQLIITSHNPDIWERYDTIGKRVMLGGS</sequence>
<dbReference type="CDD" id="cd00267">
    <property type="entry name" value="ABC_ATPase"/>
    <property type="match status" value="1"/>
</dbReference>
<dbReference type="KEGG" id="tum:CBW65_05715"/>
<dbReference type="Gene3D" id="3.40.50.300">
    <property type="entry name" value="P-loop containing nucleotide triphosphate hydrolases"/>
    <property type="match status" value="2"/>
</dbReference>
<dbReference type="PANTHER" id="PTHR43581">
    <property type="entry name" value="ATP/GTP PHOSPHATASE"/>
    <property type="match status" value="1"/>
</dbReference>
<dbReference type="EMBL" id="CP021434">
    <property type="protein sequence ID" value="ARU60637.1"/>
    <property type="molecule type" value="Genomic_DNA"/>
</dbReference>
<accession>A0A1Y0IJJ5</accession>
<reference evidence="3" key="1">
    <citation type="submission" date="2017-05" db="EMBL/GenBank/DDBJ databases">
        <authorList>
            <person name="Sung H."/>
        </authorList>
    </citation>
    <scope>NUCLEOTIDE SEQUENCE [LARGE SCALE GENOMIC DNA]</scope>
    <source>
        <strain evidence="3">AR23208</strain>
    </source>
</reference>
<dbReference type="AlphaFoldDB" id="A0A1Y0IJJ5"/>